<keyword evidence="3 7" id="KW-0808">Transferase</keyword>
<reference evidence="8" key="1">
    <citation type="journal article" date="2019" name="Nat. Commun.">
        <title>Expansion of phycobilisome linker gene families in mesophilic red algae.</title>
        <authorList>
            <person name="Lee J."/>
            <person name="Kim D."/>
            <person name="Bhattacharya D."/>
            <person name="Yoon H.S."/>
        </authorList>
    </citation>
    <scope>NUCLEOTIDE SEQUENCE [LARGE SCALE GENOMIC DNA]</scope>
    <source>
        <strain evidence="8">CCMP 1328</strain>
    </source>
</reference>
<dbReference type="AlphaFoldDB" id="A0A5J4YQR7"/>
<dbReference type="Proteomes" id="UP000324585">
    <property type="component" value="Unassembled WGS sequence"/>
</dbReference>
<evidence type="ECO:0000256" key="4">
    <source>
        <dbReference type="ARBA" id="ARBA00023136"/>
    </source>
</evidence>
<gene>
    <name evidence="7" type="ORF">FVE85_8775</name>
</gene>
<dbReference type="Pfam" id="PF02485">
    <property type="entry name" value="Branch"/>
    <property type="match status" value="1"/>
</dbReference>
<dbReference type="GO" id="GO:0015020">
    <property type="term" value="F:glucuronosyltransferase activity"/>
    <property type="evidence" value="ECO:0007669"/>
    <property type="project" value="InterPro"/>
</dbReference>
<dbReference type="PANTHER" id="PTHR45719:SF3">
    <property type="entry name" value="BETA-GLUCURONOSYLTRANSFERASE GLCAT14A"/>
    <property type="match status" value="1"/>
</dbReference>
<proteinExistence type="predicted"/>
<evidence type="ECO:0000256" key="1">
    <source>
        <dbReference type="ARBA" id="ARBA00004606"/>
    </source>
</evidence>
<dbReference type="InterPro" id="IPR003406">
    <property type="entry name" value="Glyco_trans_14"/>
</dbReference>
<keyword evidence="6" id="KW-1133">Transmembrane helix</keyword>
<sequence>MAVDGVKAVGVAAGARGQARGMCVCDEDPRGVEKSSVDAHDKLDAKRARAYDWFDGRVVHSAYGRALLCIVLTVVWLLARIMGARWVAMHSAHMPELTSGHESAGCADCAALQNMAYYCALSDLAASDISGTDTRALEASCNDGRITQDLAREFQAAQARAALVAAGLAHEDHTLPEVDVAFFIQVSAVQAALLPRMLARLYHPENVYVLHFDAKMESGAFRATADAARALGPNVHIMQRELVTYQGPSMIYNALHAFHLLLALSSSSKWAFCINLSAADYPIVPARRLRQVLAIAPPHANFFSLFQRTHWHHFRYRVFRTTHDPALDVVFGEEAVAPSGGRNVSHVEQLRQFAHPGVVWRKRGSPLESLLNIEHTSAEAWMILSFPFVQALVSSRFARKVASLFGHSVSSPEHYFSMVAFNHPVWRQTIVNEDFRHVVWSFGGSQTAQHPLLLDDDTNEPLKHWPGIEASAALFTRKMSVPENQLMDRIDCALLCVNPPTADAEQQAQCCTETDDGWPPTQAVVARLKKKLQTTLKRQTSKNPYDILHWPDRKRDLGAR</sequence>
<evidence type="ECO:0000313" key="8">
    <source>
        <dbReference type="Proteomes" id="UP000324585"/>
    </source>
</evidence>
<keyword evidence="5" id="KW-0325">Glycoprotein</keyword>
<evidence type="ECO:0000256" key="2">
    <source>
        <dbReference type="ARBA" id="ARBA00022676"/>
    </source>
</evidence>
<comment type="caution">
    <text evidence="7">The sequence shown here is derived from an EMBL/GenBank/DDBJ whole genome shotgun (WGS) entry which is preliminary data.</text>
</comment>
<dbReference type="InterPro" id="IPR044610">
    <property type="entry name" value="GLCAT14A/B/C"/>
</dbReference>
<name>A0A5J4YQR7_PORPP</name>
<dbReference type="OrthoDB" id="2019572at2759"/>
<keyword evidence="6" id="KW-0812">Transmembrane</keyword>
<keyword evidence="8" id="KW-1185">Reference proteome</keyword>
<evidence type="ECO:0000256" key="3">
    <source>
        <dbReference type="ARBA" id="ARBA00022679"/>
    </source>
</evidence>
<organism evidence="7 8">
    <name type="scientific">Porphyridium purpureum</name>
    <name type="common">Red alga</name>
    <name type="synonym">Porphyridium cruentum</name>
    <dbReference type="NCBI Taxonomy" id="35688"/>
    <lineage>
        <taxon>Eukaryota</taxon>
        <taxon>Rhodophyta</taxon>
        <taxon>Bangiophyceae</taxon>
        <taxon>Porphyridiales</taxon>
        <taxon>Porphyridiaceae</taxon>
        <taxon>Porphyridium</taxon>
    </lineage>
</organism>
<dbReference type="EMBL" id="VRMN01000007">
    <property type="protein sequence ID" value="KAA8493330.1"/>
    <property type="molecule type" value="Genomic_DNA"/>
</dbReference>
<protein>
    <submittedName>
        <fullName evidence="7">Beta-glucuronosyltransferase GlcAT14B</fullName>
    </submittedName>
</protein>
<dbReference type="GO" id="GO:0016020">
    <property type="term" value="C:membrane"/>
    <property type="evidence" value="ECO:0007669"/>
    <property type="project" value="UniProtKB-SubCell"/>
</dbReference>
<evidence type="ECO:0000256" key="6">
    <source>
        <dbReference type="SAM" id="Phobius"/>
    </source>
</evidence>
<evidence type="ECO:0000313" key="7">
    <source>
        <dbReference type="EMBL" id="KAA8493330.1"/>
    </source>
</evidence>
<accession>A0A5J4YQR7</accession>
<evidence type="ECO:0000256" key="5">
    <source>
        <dbReference type="ARBA" id="ARBA00023180"/>
    </source>
</evidence>
<keyword evidence="2" id="KW-0328">Glycosyltransferase</keyword>
<keyword evidence="4 6" id="KW-0472">Membrane</keyword>
<dbReference type="PANTHER" id="PTHR45719">
    <property type="entry name" value="GLYCOSYLTRANSFERASE"/>
    <property type="match status" value="1"/>
</dbReference>
<feature type="transmembrane region" description="Helical" evidence="6">
    <location>
        <begin position="62"/>
        <end position="79"/>
    </location>
</feature>
<comment type="subcellular location">
    <subcellularLocation>
        <location evidence="1">Membrane</location>
        <topology evidence="1">Single-pass type II membrane protein</topology>
    </subcellularLocation>
</comment>